<proteinExistence type="predicted"/>
<protein>
    <submittedName>
        <fullName evidence="1">Uncharacterized protein</fullName>
    </submittedName>
</protein>
<evidence type="ECO:0000313" key="2">
    <source>
        <dbReference type="Proteomes" id="UP000254875"/>
    </source>
</evidence>
<dbReference type="Proteomes" id="UP000254875">
    <property type="component" value="Unassembled WGS sequence"/>
</dbReference>
<reference evidence="2" key="1">
    <citation type="submission" date="2018-05" db="EMBL/GenBank/DDBJ databases">
        <authorList>
            <person name="Feng T."/>
        </authorList>
    </citation>
    <scope>NUCLEOTIDE SEQUENCE [LARGE SCALE GENOMIC DNA]</scope>
    <source>
        <strain evidence="2">S27</strain>
    </source>
</reference>
<accession>A0A370N953</accession>
<organism evidence="1 2">
    <name type="scientific">Paraburkholderia lacunae</name>
    <dbReference type="NCBI Taxonomy" id="2211104"/>
    <lineage>
        <taxon>Bacteria</taxon>
        <taxon>Pseudomonadati</taxon>
        <taxon>Pseudomonadota</taxon>
        <taxon>Betaproteobacteria</taxon>
        <taxon>Burkholderiales</taxon>
        <taxon>Burkholderiaceae</taxon>
        <taxon>Paraburkholderia</taxon>
    </lineage>
</organism>
<name>A0A370N953_9BURK</name>
<dbReference type="AlphaFoldDB" id="A0A370N953"/>
<sequence>MRVSRAARGYGIRSRCARRGSCRRPINGLARSSDGVADCVAAASSSCVLQHGPPRIEGTGGHVGHGSKPVCLQARNRCIALESSQTANTSVVADESSLLDTLRSEREPVERFSRFLD</sequence>
<dbReference type="EMBL" id="QHKS01000008">
    <property type="protein sequence ID" value="RDK02144.1"/>
    <property type="molecule type" value="Genomic_DNA"/>
</dbReference>
<gene>
    <name evidence="1" type="ORF">DLM46_14500</name>
</gene>
<comment type="caution">
    <text evidence="1">The sequence shown here is derived from an EMBL/GenBank/DDBJ whole genome shotgun (WGS) entry which is preliminary data.</text>
</comment>
<evidence type="ECO:0000313" key="1">
    <source>
        <dbReference type="EMBL" id="RDK02144.1"/>
    </source>
</evidence>
<keyword evidence="2" id="KW-1185">Reference proteome</keyword>